<evidence type="ECO:0000256" key="8">
    <source>
        <dbReference type="ARBA" id="ARBA00023170"/>
    </source>
</evidence>
<proteinExistence type="inferred from homology"/>
<evidence type="ECO:0000256" key="12">
    <source>
        <dbReference type="SAM" id="MobiDB-lite"/>
    </source>
</evidence>
<keyword evidence="16" id="KW-1185">Reference proteome</keyword>
<dbReference type="AlphaFoldDB" id="A0AAQ4S7G3"/>
<evidence type="ECO:0000256" key="2">
    <source>
        <dbReference type="ARBA" id="ARBA00022475"/>
    </source>
</evidence>
<dbReference type="InterPro" id="IPR000276">
    <property type="entry name" value="GPCR_Rhodpsn"/>
</dbReference>
<comment type="subcellular location">
    <subcellularLocation>
        <location evidence="1">Cell membrane</location>
        <topology evidence="1">Multi-pass membrane protein</topology>
    </subcellularLocation>
</comment>
<dbReference type="GO" id="GO:0048266">
    <property type="term" value="P:behavioral response to pain"/>
    <property type="evidence" value="ECO:0007669"/>
    <property type="project" value="TreeGrafter"/>
</dbReference>
<keyword evidence="2" id="KW-1003">Cell membrane</keyword>
<feature type="transmembrane region" description="Helical" evidence="13">
    <location>
        <begin position="20"/>
        <end position="37"/>
    </location>
</feature>
<dbReference type="PRINTS" id="PR01157">
    <property type="entry name" value="P2YPURNOCPTR"/>
</dbReference>
<feature type="transmembrane region" description="Helical" evidence="13">
    <location>
        <begin position="153"/>
        <end position="175"/>
    </location>
</feature>
<evidence type="ECO:0000256" key="1">
    <source>
        <dbReference type="ARBA" id="ARBA00004651"/>
    </source>
</evidence>
<evidence type="ECO:0000256" key="11">
    <source>
        <dbReference type="RuleBase" id="RU000688"/>
    </source>
</evidence>
<keyword evidence="10 11" id="KW-0807">Transducer</keyword>
<dbReference type="InterPro" id="IPR017452">
    <property type="entry name" value="GPCR_Rhodpsn_7TM"/>
</dbReference>
<evidence type="ECO:0000313" key="15">
    <source>
        <dbReference type="Ensembl" id="ENSGACP00000070947.1"/>
    </source>
</evidence>
<keyword evidence="8 11" id="KW-0675">Receptor</keyword>
<organism evidence="15 16">
    <name type="scientific">Gasterosteus aculeatus aculeatus</name>
    <name type="common">three-spined stickleback</name>
    <dbReference type="NCBI Taxonomy" id="481459"/>
    <lineage>
        <taxon>Eukaryota</taxon>
        <taxon>Metazoa</taxon>
        <taxon>Chordata</taxon>
        <taxon>Craniata</taxon>
        <taxon>Vertebrata</taxon>
        <taxon>Euteleostomi</taxon>
        <taxon>Actinopterygii</taxon>
        <taxon>Neopterygii</taxon>
        <taxon>Teleostei</taxon>
        <taxon>Neoteleostei</taxon>
        <taxon>Acanthomorphata</taxon>
        <taxon>Eupercaria</taxon>
        <taxon>Perciformes</taxon>
        <taxon>Cottioidei</taxon>
        <taxon>Gasterosteales</taxon>
        <taxon>Gasterosteidae</taxon>
        <taxon>Gasterosteus</taxon>
    </lineage>
</organism>
<dbReference type="Gene3D" id="1.20.1070.10">
    <property type="entry name" value="Rhodopsin 7-helix transmembrane proteins"/>
    <property type="match status" value="2"/>
</dbReference>
<comment type="similarity">
    <text evidence="11">Belongs to the G-protein coupled receptor 1 family.</text>
</comment>
<evidence type="ECO:0000256" key="10">
    <source>
        <dbReference type="ARBA" id="ARBA00023224"/>
    </source>
</evidence>
<dbReference type="PANTHER" id="PTHR24234">
    <property type="entry name" value="LYSOPHOSPHATIDIC ACID RECEPTOR 5/SPHINGOSYLPHOSPHORYLCHOLINE RECEPTOR"/>
    <property type="match status" value="1"/>
</dbReference>
<dbReference type="GO" id="GO:0005886">
    <property type="term" value="C:plasma membrane"/>
    <property type="evidence" value="ECO:0007669"/>
    <property type="project" value="UniProtKB-SubCell"/>
</dbReference>
<feature type="domain" description="G-protein coupled receptors family 1 profile" evidence="14">
    <location>
        <begin position="47"/>
        <end position="172"/>
    </location>
</feature>
<keyword evidence="4 13" id="KW-1133">Transmembrane helix</keyword>
<keyword evidence="7" id="KW-1015">Disulfide bond</keyword>
<reference evidence="15 16" key="1">
    <citation type="journal article" date="2021" name="G3 (Bethesda)">
        <title>Improved contiguity of the threespine stickleback genome using long-read sequencing.</title>
        <authorList>
            <person name="Nath S."/>
            <person name="Shaw D.E."/>
            <person name="White M.A."/>
        </authorList>
    </citation>
    <scope>NUCLEOTIDE SEQUENCE [LARGE SCALE GENOMIC DNA]</scope>
    <source>
        <strain evidence="15 16">Lake Benthic</strain>
    </source>
</reference>
<name>A0AAQ4S7G3_GASAC</name>
<dbReference type="PRINTS" id="PR00237">
    <property type="entry name" value="GPCRRHODOPSN"/>
</dbReference>
<evidence type="ECO:0000256" key="4">
    <source>
        <dbReference type="ARBA" id="ARBA00022989"/>
    </source>
</evidence>
<evidence type="ECO:0000259" key="14">
    <source>
        <dbReference type="PROSITE" id="PS50262"/>
    </source>
</evidence>
<evidence type="ECO:0000313" key="16">
    <source>
        <dbReference type="Proteomes" id="UP000007635"/>
    </source>
</evidence>
<protein>
    <recommendedName>
        <fullName evidence="14">G-protein coupled receptors family 1 profile domain-containing protein</fullName>
    </recommendedName>
</protein>
<feature type="transmembrane region" description="Helical" evidence="13">
    <location>
        <begin position="112"/>
        <end position="133"/>
    </location>
</feature>
<evidence type="ECO:0000256" key="9">
    <source>
        <dbReference type="ARBA" id="ARBA00023180"/>
    </source>
</evidence>
<dbReference type="GeneTree" id="ENSGT01040000240444"/>
<dbReference type="PROSITE" id="PS50262">
    <property type="entry name" value="G_PROTEIN_RECEP_F1_2"/>
    <property type="match status" value="1"/>
</dbReference>
<evidence type="ECO:0000256" key="7">
    <source>
        <dbReference type="ARBA" id="ARBA00023157"/>
    </source>
</evidence>
<keyword evidence="6 13" id="KW-0472">Membrane</keyword>
<feature type="compositionally biased region" description="Basic and acidic residues" evidence="12">
    <location>
        <begin position="223"/>
        <end position="232"/>
    </location>
</feature>
<feature type="region of interest" description="Disordered" evidence="12">
    <location>
        <begin position="183"/>
        <end position="232"/>
    </location>
</feature>
<dbReference type="PROSITE" id="PS00237">
    <property type="entry name" value="G_PROTEIN_RECEP_F1_1"/>
    <property type="match status" value="1"/>
</dbReference>
<accession>A0AAQ4S7G3</accession>
<dbReference type="SUPFAM" id="SSF81321">
    <property type="entry name" value="Family A G protein-coupled receptor-like"/>
    <property type="match status" value="1"/>
</dbReference>
<evidence type="ECO:0000256" key="6">
    <source>
        <dbReference type="ARBA" id="ARBA00023136"/>
    </source>
</evidence>
<feature type="transmembrane region" description="Helical" evidence="13">
    <location>
        <begin position="57"/>
        <end position="80"/>
    </location>
</feature>
<evidence type="ECO:0000256" key="13">
    <source>
        <dbReference type="SAM" id="Phobius"/>
    </source>
</evidence>
<keyword evidence="5 11" id="KW-0297">G-protein coupled receptor</keyword>
<dbReference type="GO" id="GO:0004930">
    <property type="term" value="F:G protein-coupled receptor activity"/>
    <property type="evidence" value="ECO:0007669"/>
    <property type="project" value="UniProtKB-KW"/>
</dbReference>
<keyword evidence="3 11" id="KW-0812">Transmembrane</keyword>
<dbReference type="Ensembl" id="ENSGACT00000037215.1">
    <property type="protein sequence ID" value="ENSGACP00000070947.1"/>
    <property type="gene ID" value="ENSGACG00000037117.1"/>
</dbReference>
<dbReference type="Proteomes" id="UP000007635">
    <property type="component" value="Chromosome IV"/>
</dbReference>
<dbReference type="Pfam" id="PF00001">
    <property type="entry name" value="7tm_1"/>
    <property type="match status" value="2"/>
</dbReference>
<reference evidence="15" key="2">
    <citation type="submission" date="2025-08" db="UniProtKB">
        <authorList>
            <consortium name="Ensembl"/>
        </authorList>
    </citation>
    <scope>IDENTIFICATION</scope>
</reference>
<reference evidence="15" key="3">
    <citation type="submission" date="2025-09" db="UniProtKB">
        <authorList>
            <consortium name="Ensembl"/>
        </authorList>
    </citation>
    <scope>IDENTIFICATION</scope>
</reference>
<evidence type="ECO:0000256" key="5">
    <source>
        <dbReference type="ARBA" id="ARBA00023040"/>
    </source>
</evidence>
<evidence type="ECO:0000256" key="3">
    <source>
        <dbReference type="ARBA" id="ARBA00022692"/>
    </source>
</evidence>
<dbReference type="PANTHER" id="PTHR24234:SF6">
    <property type="entry name" value="LYSOPHOSPHATIDIC ACID RECEPTOR 5"/>
    <property type="match status" value="1"/>
</dbReference>
<sequence length="232" mass="26347">FLFRNNLKTLNKEYTGPRGLFLVFVFTLPFKVFYNVNRNWPFGDGLCKVSGTAFITNIYGSMLFLTCISVDRFLAIVYPFRSRSFRTRRNAEDLPRGPDIFLCFKKRVLRMILVHLGIFIICFVPYNSILFLYALVRTQALANCSVERFARTLYPITLCLACLNCCLDPVVYYFTSESFQKSLTMGGRGSGSRPESLPRSDTETQDVANTLPGDTHNPASNGKESKTSESQL</sequence>
<keyword evidence="9" id="KW-0325">Glycoprotein</keyword>